<keyword evidence="2" id="KW-1185">Reference proteome</keyword>
<evidence type="ECO:0000313" key="2">
    <source>
        <dbReference type="Proteomes" id="UP000005104"/>
    </source>
</evidence>
<dbReference type="RefSeq" id="WP_007785262.1">
    <property type="nucleotide sequence ID" value="NZ_CM001441.1"/>
</dbReference>
<dbReference type="HOGENOM" id="CLU_2681794_0_0_9"/>
<protein>
    <submittedName>
        <fullName evidence="1">Uncharacterized protein</fullName>
    </submittedName>
</protein>
<evidence type="ECO:0000313" key="1">
    <source>
        <dbReference type="EMBL" id="EHQ90715.1"/>
    </source>
</evidence>
<name>H5XWR6_9FIRM</name>
<dbReference type="AlphaFoldDB" id="H5XWR6"/>
<accession>H5XWR6</accession>
<dbReference type="EMBL" id="CM001441">
    <property type="protein sequence ID" value="EHQ90715.1"/>
    <property type="molecule type" value="Genomic_DNA"/>
</dbReference>
<gene>
    <name evidence="1" type="ORF">DesyoDRAFT_3723</name>
</gene>
<proteinExistence type="predicted"/>
<reference evidence="1 2" key="1">
    <citation type="submission" date="2011-11" db="EMBL/GenBank/DDBJ databases">
        <title>The Noncontiguous Finished genome of Desulfosporosinus youngiae DSM 17734.</title>
        <authorList>
            <consortium name="US DOE Joint Genome Institute (JGI-PGF)"/>
            <person name="Lucas S."/>
            <person name="Han J."/>
            <person name="Lapidus A."/>
            <person name="Cheng J.-F."/>
            <person name="Goodwin L."/>
            <person name="Pitluck S."/>
            <person name="Peters L."/>
            <person name="Ovchinnikova G."/>
            <person name="Lu M."/>
            <person name="Land M.L."/>
            <person name="Hauser L."/>
            <person name="Pester M."/>
            <person name="Spring S."/>
            <person name="Ollivier B."/>
            <person name="Rattei T."/>
            <person name="Klenk H.-P."/>
            <person name="Wagner M."/>
            <person name="Loy A."/>
            <person name="Woyke T.J."/>
        </authorList>
    </citation>
    <scope>NUCLEOTIDE SEQUENCE [LARGE SCALE GENOMIC DNA]</scope>
    <source>
        <strain evidence="1 2">DSM 17734</strain>
    </source>
</reference>
<sequence length="74" mass="8466">MIKIFSTKKFLSIRKKVSNDASITETCCKYSISIRCISSAIGFPKKSDMAQKQRNKISPIFGLFIAFQRRSSRQ</sequence>
<dbReference type="Proteomes" id="UP000005104">
    <property type="component" value="Chromosome"/>
</dbReference>
<organism evidence="1 2">
    <name type="scientific">Desulfosporosinus youngiae DSM 17734</name>
    <dbReference type="NCBI Taxonomy" id="768710"/>
    <lineage>
        <taxon>Bacteria</taxon>
        <taxon>Bacillati</taxon>
        <taxon>Bacillota</taxon>
        <taxon>Clostridia</taxon>
        <taxon>Eubacteriales</taxon>
        <taxon>Desulfitobacteriaceae</taxon>
        <taxon>Desulfosporosinus</taxon>
    </lineage>
</organism>